<dbReference type="GO" id="GO:0016491">
    <property type="term" value="F:oxidoreductase activity"/>
    <property type="evidence" value="ECO:0007669"/>
    <property type="project" value="InterPro"/>
</dbReference>
<comment type="catalytic activity">
    <reaction evidence="2">
        <text>oxidized coenzyme F420-(gamma-L-Glu)(n) + a quinol + H(+) = reduced coenzyme F420-(gamma-L-Glu)(n) + a quinone</text>
        <dbReference type="Rhea" id="RHEA:39663"/>
        <dbReference type="Rhea" id="RHEA-COMP:12939"/>
        <dbReference type="Rhea" id="RHEA-COMP:14378"/>
        <dbReference type="ChEBI" id="CHEBI:15378"/>
        <dbReference type="ChEBI" id="CHEBI:24646"/>
        <dbReference type="ChEBI" id="CHEBI:132124"/>
        <dbReference type="ChEBI" id="CHEBI:133980"/>
        <dbReference type="ChEBI" id="CHEBI:139511"/>
    </reaction>
</comment>
<protein>
    <submittedName>
        <fullName evidence="3">Nitroreductase family deazaflavin-dependent oxidoreductase</fullName>
    </submittedName>
</protein>
<keyword evidence="4" id="KW-1185">Reference proteome</keyword>
<evidence type="ECO:0000256" key="1">
    <source>
        <dbReference type="ARBA" id="ARBA00008710"/>
    </source>
</evidence>
<dbReference type="Gene3D" id="2.30.110.10">
    <property type="entry name" value="Electron Transport, Fmn-binding Protein, Chain A"/>
    <property type="match status" value="1"/>
</dbReference>
<dbReference type="Pfam" id="PF04075">
    <property type="entry name" value="F420H2_quin_red"/>
    <property type="match status" value="1"/>
</dbReference>
<dbReference type="Proteomes" id="UP000307087">
    <property type="component" value="Unassembled WGS sequence"/>
</dbReference>
<organism evidence="3 4">
    <name type="scientific">Nocardioides caeni</name>
    <dbReference type="NCBI Taxonomy" id="574700"/>
    <lineage>
        <taxon>Bacteria</taxon>
        <taxon>Bacillati</taxon>
        <taxon>Actinomycetota</taxon>
        <taxon>Actinomycetes</taxon>
        <taxon>Propionibacteriales</taxon>
        <taxon>Nocardioidaceae</taxon>
        <taxon>Nocardioides</taxon>
    </lineage>
</organism>
<dbReference type="RefSeq" id="WP_136563048.1">
    <property type="nucleotide sequence ID" value="NZ_BAABLS010000004.1"/>
</dbReference>
<evidence type="ECO:0000256" key="2">
    <source>
        <dbReference type="ARBA" id="ARBA00049106"/>
    </source>
</evidence>
<dbReference type="InterPro" id="IPR012349">
    <property type="entry name" value="Split_barrel_FMN-bd"/>
</dbReference>
<evidence type="ECO:0000313" key="3">
    <source>
        <dbReference type="EMBL" id="THV13015.1"/>
    </source>
</evidence>
<reference evidence="3 4" key="1">
    <citation type="journal article" date="2009" name="Int. J. Syst. Evol. Microbiol.">
        <title>Nocardioides caeni sp. nov., isolated from wastewater.</title>
        <authorList>
            <person name="Yoon J.H."/>
            <person name="Kang S.J."/>
            <person name="Park S."/>
            <person name="Kim W."/>
            <person name="Oh T.K."/>
        </authorList>
    </citation>
    <scope>NUCLEOTIDE SEQUENCE [LARGE SCALE GENOMIC DNA]</scope>
    <source>
        <strain evidence="3 4">DSM 23134</strain>
    </source>
</reference>
<dbReference type="GO" id="GO:0070967">
    <property type="term" value="F:coenzyme F420 binding"/>
    <property type="evidence" value="ECO:0007669"/>
    <property type="project" value="TreeGrafter"/>
</dbReference>
<dbReference type="EMBL" id="STGW01000006">
    <property type="protein sequence ID" value="THV13015.1"/>
    <property type="molecule type" value="Genomic_DNA"/>
</dbReference>
<dbReference type="OrthoDB" id="8225825at2"/>
<sequence>MGLLTPVAIKLGSFSWMPRLLPQITWIDKHLQRLTRGRVGFVDLAGLPGLLLTVAGRKSGIPRSTPLLCVPWQGGWLVAGSSFGAPKPPVWVGNVRAAETVEVRYRRRTVTCTWREITGDEKERAWAHMVTVWPNYDKYVEWTDRVIPVFLLTPR</sequence>
<dbReference type="PANTHER" id="PTHR39428:SF3">
    <property type="entry name" value="DEAZAFLAVIN-DEPENDENT NITROREDUCTASE"/>
    <property type="match status" value="1"/>
</dbReference>
<name>A0A4S8NAB3_9ACTN</name>
<dbReference type="InterPro" id="IPR004378">
    <property type="entry name" value="F420H2_quin_Rdtase"/>
</dbReference>
<dbReference type="PANTHER" id="PTHR39428">
    <property type="entry name" value="F420H(2)-DEPENDENT QUINONE REDUCTASE RV1261C"/>
    <property type="match status" value="1"/>
</dbReference>
<comment type="caution">
    <text evidence="3">The sequence shown here is derived from an EMBL/GenBank/DDBJ whole genome shotgun (WGS) entry which is preliminary data.</text>
</comment>
<evidence type="ECO:0000313" key="4">
    <source>
        <dbReference type="Proteomes" id="UP000307087"/>
    </source>
</evidence>
<dbReference type="GO" id="GO:0005886">
    <property type="term" value="C:plasma membrane"/>
    <property type="evidence" value="ECO:0007669"/>
    <property type="project" value="TreeGrafter"/>
</dbReference>
<gene>
    <name evidence="3" type="ORF">E9934_11670</name>
</gene>
<accession>A0A4S8NAB3</accession>
<dbReference type="NCBIfam" id="TIGR00026">
    <property type="entry name" value="hi_GC_TIGR00026"/>
    <property type="match status" value="1"/>
</dbReference>
<dbReference type="AlphaFoldDB" id="A0A4S8NAB3"/>
<proteinExistence type="inferred from homology"/>
<comment type="similarity">
    <text evidence="1">Belongs to the F420H(2)-dependent quinone reductase family.</text>
</comment>
<dbReference type="SUPFAM" id="SSF50475">
    <property type="entry name" value="FMN-binding split barrel"/>
    <property type="match status" value="1"/>
</dbReference>